<dbReference type="EMBL" id="AYMZ01000004">
    <property type="protein sequence ID" value="ETF07934.1"/>
    <property type="molecule type" value="Genomic_DNA"/>
</dbReference>
<accession>V8R9H2</accession>
<evidence type="ECO:0000313" key="2">
    <source>
        <dbReference type="Proteomes" id="UP000024771"/>
    </source>
</evidence>
<dbReference type="PATRIC" id="fig|1395516.4.peg.2645"/>
<dbReference type="RefSeq" id="WP_024012909.1">
    <property type="nucleotide sequence ID" value="NZ_CM002330.1"/>
</dbReference>
<comment type="caution">
    <text evidence="1">The sequence shown here is derived from an EMBL/GenBank/DDBJ whole genome shotgun (WGS) entry which is preliminary data.</text>
</comment>
<dbReference type="eggNOG" id="COG5492">
    <property type="taxonomic scope" value="Bacteria"/>
</dbReference>
<protein>
    <submittedName>
        <fullName evidence="1">Uncharacterized protein</fullName>
    </submittedName>
</protein>
<dbReference type="Proteomes" id="UP000024771">
    <property type="component" value="Chromosome"/>
</dbReference>
<proteinExistence type="predicted"/>
<evidence type="ECO:0000313" key="1">
    <source>
        <dbReference type="EMBL" id="ETF07934.1"/>
    </source>
</evidence>
<reference evidence="1 2" key="1">
    <citation type="journal article" date="2014" name="Genome Announc.">
        <title>Draft Genome Sequence of Pseudomonas moraviensis R28-S.</title>
        <authorList>
            <person name="Hunter S.S."/>
            <person name="Yano H."/>
            <person name="Loftie-Eaton W."/>
            <person name="Hughes J."/>
            <person name="De Gelder L."/>
            <person name="Stragier P."/>
            <person name="De Vos P."/>
            <person name="Settles M.L."/>
            <person name="Top E.M."/>
        </authorList>
    </citation>
    <scope>NUCLEOTIDE SEQUENCE [LARGE SCALE GENOMIC DNA]</scope>
    <source>
        <strain evidence="2">R28</strain>
    </source>
</reference>
<dbReference type="AlphaFoldDB" id="V8R9H2"/>
<organism evidence="1 2">
    <name type="scientific">Pseudomonas moraviensis R28-S</name>
    <dbReference type="NCBI Taxonomy" id="1395516"/>
    <lineage>
        <taxon>Bacteria</taxon>
        <taxon>Pseudomonadati</taxon>
        <taxon>Pseudomonadota</taxon>
        <taxon>Gammaproteobacteria</taxon>
        <taxon>Pseudomonadales</taxon>
        <taxon>Pseudomonadaceae</taxon>
        <taxon>Pseudomonas</taxon>
    </lineage>
</organism>
<sequence length="740" mass="81992">MSQPLDENRILALSPPFIQGKVELQTPENYHAGISLDTVKDDMRVFVDPWISMALKDECQMSYDGVIVGTIPVDENNLNKRLEFKIPRAQVTNGAALVFYTVKRLGQEPVSSEPVLRMWVQLTRPGGLDRDSEDGHSGLLYTLSPDPSQGVDAEMARREIRMLIVPYENIAVFDTIRCGWGDQVVTYYPVTREQIEDPVNNPIIVTFTEKVIRDQGNGRNIEVRYQVFDRVNNFPVPEAPWSKVTYVNVDLSISRLPAATIWVNNQNVTTIDLKVLGTSDAAARVYFTAPDYQPGDKVVLTWAGTTSAGAPVIVGPLEETVDSVPGHHDFPIPNSKITAIVNGSAKIDYQLLRASVPARPSNIVVVTVTGEVSQLKPPTVVEAPDYKLDPNRHQNGFTVVFDTAAFGANHEVKLEIAGTPGAGSVPPQQKPVAGQSKVQFEIDFSVTGANLQRSVELIYSLIVDGQPTPGQSVTLVIGELLQSSMPMPKLEGFDGEVLDVGLIKDDTKVLCEAWPFQCAGCPIWLDYVETFAGGGERVKQQFVGAAHDQEVGLSYLAEVEWLRGCKADSRLAVVLKVGLYEEAVESEAVGCRVRSYGVKAGLDDLTTFDNYDWNNWTLATAGHISKISLSSEQYFLETITSGIYANAVDIVKCFQDIETDTHLEFSFDYRCAVPITFILCQNAVYEYHGEAPKSDFWRKEVVRFRSAKFSTPKTLMLVFQAHNRTHNFFVKNIRLKNINS</sequence>
<dbReference type="HOGENOM" id="CLU_022316_0_0_6"/>
<gene>
    <name evidence="1" type="ORF">PMO01_13005</name>
</gene>
<name>V8R9H2_9PSED</name>